<protein>
    <submittedName>
        <fullName evidence="1">Uncharacterized protein</fullName>
    </submittedName>
</protein>
<evidence type="ECO:0000313" key="2">
    <source>
        <dbReference type="Proteomes" id="UP000887458"/>
    </source>
</evidence>
<comment type="caution">
    <text evidence="1">The sequence shown here is derived from an EMBL/GenBank/DDBJ whole genome shotgun (WGS) entry which is preliminary data.</text>
</comment>
<evidence type="ECO:0000313" key="1">
    <source>
        <dbReference type="EMBL" id="KAH9423418.1"/>
    </source>
</evidence>
<reference evidence="1 2" key="2">
    <citation type="journal article" date="2022" name="Mol. Biol. Evol.">
        <title>Comparative Genomics Reveals Insights into the Divergent Evolution of Astigmatic Mites and Household Pest Adaptations.</title>
        <authorList>
            <person name="Xiong Q."/>
            <person name="Wan A.T."/>
            <person name="Liu X."/>
            <person name="Fung C.S."/>
            <person name="Xiao X."/>
            <person name="Malainual N."/>
            <person name="Hou J."/>
            <person name="Wang L."/>
            <person name="Wang M."/>
            <person name="Yang K.Y."/>
            <person name="Cui Y."/>
            <person name="Leung E.L."/>
            <person name="Nong W."/>
            <person name="Shin S.K."/>
            <person name="Au S.W."/>
            <person name="Jeong K.Y."/>
            <person name="Chew F.T."/>
            <person name="Hui J.H."/>
            <person name="Leung T.F."/>
            <person name="Tungtrongchitr A."/>
            <person name="Zhong N."/>
            <person name="Liu Z."/>
            <person name="Tsui S.K."/>
        </authorList>
    </citation>
    <scope>NUCLEOTIDE SEQUENCE [LARGE SCALE GENOMIC DNA]</scope>
    <source>
        <strain evidence="1">Derp</strain>
    </source>
</reference>
<keyword evidence="2" id="KW-1185">Reference proteome</keyword>
<reference evidence="1 2" key="1">
    <citation type="journal article" date="2018" name="J. Allergy Clin. Immunol.">
        <title>High-quality assembly of Dermatophagoides pteronyssinus genome and transcriptome reveals a wide range of novel allergens.</title>
        <authorList>
            <person name="Liu X.Y."/>
            <person name="Yang K.Y."/>
            <person name="Wang M.Q."/>
            <person name="Kwok J.S."/>
            <person name="Zeng X."/>
            <person name="Yang Z."/>
            <person name="Xiao X.J."/>
            <person name="Lau C.P."/>
            <person name="Li Y."/>
            <person name="Huang Z.M."/>
            <person name="Ba J.G."/>
            <person name="Yim A.K."/>
            <person name="Ouyang C.Y."/>
            <person name="Ngai S.M."/>
            <person name="Chan T.F."/>
            <person name="Leung E.L."/>
            <person name="Liu L."/>
            <person name="Liu Z.G."/>
            <person name="Tsui S.K."/>
        </authorList>
    </citation>
    <scope>NUCLEOTIDE SEQUENCE [LARGE SCALE GENOMIC DNA]</scope>
    <source>
        <strain evidence="1">Derp</strain>
    </source>
</reference>
<name>A0ABQ8JLE2_DERPT</name>
<proteinExistence type="predicted"/>
<sequence>MLNGLPDDEIKQEKIKEVTKKYVSWCQKFLTAKTLFEKESNEVITNNKVSATKIYKTEDYKFKDADPLNFPLWYSYVKNEIVENESFSTIEKIIKIKSMLPDDFILIFDHKKPNLDDILQQIQKRYDNEVLIVSSIKSRINNLEILYENSRSTDWNQALMIANAILNLHEQDKVFAAKELSKKTTMNFHNQTNNATMATNDFSSNNQIDHNKKQKIYALLDGCATVSSISQNLANNLKVQTTVEKGIEIHGYGNNQTEILEINVYSF</sequence>
<dbReference type="EMBL" id="NJHN03000032">
    <property type="protein sequence ID" value="KAH9423418.1"/>
    <property type="molecule type" value="Genomic_DNA"/>
</dbReference>
<gene>
    <name evidence="1" type="ORF">DERP_003697</name>
</gene>
<organism evidence="1 2">
    <name type="scientific">Dermatophagoides pteronyssinus</name>
    <name type="common">European house dust mite</name>
    <dbReference type="NCBI Taxonomy" id="6956"/>
    <lineage>
        <taxon>Eukaryota</taxon>
        <taxon>Metazoa</taxon>
        <taxon>Ecdysozoa</taxon>
        <taxon>Arthropoda</taxon>
        <taxon>Chelicerata</taxon>
        <taxon>Arachnida</taxon>
        <taxon>Acari</taxon>
        <taxon>Acariformes</taxon>
        <taxon>Sarcoptiformes</taxon>
        <taxon>Astigmata</taxon>
        <taxon>Psoroptidia</taxon>
        <taxon>Analgoidea</taxon>
        <taxon>Pyroglyphidae</taxon>
        <taxon>Dermatophagoidinae</taxon>
        <taxon>Dermatophagoides</taxon>
    </lineage>
</organism>
<accession>A0ABQ8JLE2</accession>
<dbReference type="Proteomes" id="UP000887458">
    <property type="component" value="Unassembled WGS sequence"/>
</dbReference>